<dbReference type="InterPro" id="IPR025632">
    <property type="entry name" value="DUF4290"/>
</dbReference>
<reference evidence="2 3" key="1">
    <citation type="submission" date="2016-10" db="EMBL/GenBank/DDBJ databases">
        <authorList>
            <person name="de Groot N.N."/>
        </authorList>
    </citation>
    <scope>NUCLEOTIDE SEQUENCE [LARGE SCALE GENOMIC DNA]</scope>
    <source>
        <strain evidence="2 3">DSM 25232</strain>
    </source>
</reference>
<evidence type="ECO:0000256" key="1">
    <source>
        <dbReference type="SAM" id="MobiDB-lite"/>
    </source>
</evidence>
<proteinExistence type="predicted"/>
<keyword evidence="3" id="KW-1185">Reference proteome</keyword>
<dbReference type="EMBL" id="FOAB01000001">
    <property type="protein sequence ID" value="SEK32858.1"/>
    <property type="molecule type" value="Genomic_DNA"/>
</dbReference>
<name>A0A1H7G436_AQUAM</name>
<evidence type="ECO:0000313" key="2">
    <source>
        <dbReference type="EMBL" id="SEK32858.1"/>
    </source>
</evidence>
<dbReference type="Proteomes" id="UP000198521">
    <property type="component" value="Unassembled WGS sequence"/>
</dbReference>
<dbReference type="Pfam" id="PF14123">
    <property type="entry name" value="DUF4290"/>
    <property type="match status" value="1"/>
</dbReference>
<evidence type="ECO:0000313" key="3">
    <source>
        <dbReference type="Proteomes" id="UP000198521"/>
    </source>
</evidence>
<evidence type="ECO:0008006" key="4">
    <source>
        <dbReference type="Google" id="ProtNLM"/>
    </source>
</evidence>
<protein>
    <recommendedName>
        <fullName evidence="4">DNA phosphorothioation-dependent restriction protein DptG</fullName>
    </recommendedName>
</protein>
<feature type="region of interest" description="Disordered" evidence="1">
    <location>
        <begin position="190"/>
        <end position="224"/>
    </location>
</feature>
<accession>A0A1H7G436</accession>
<sequence>MDVNNHMEINNLEYNTEREKLIIPEYGRHLQKMIDQAVEIEDKEERNKVAKAIIAVMGNLQPHLRDVPDFQHKLWDQLFIISDFKLDVDAPYPILTKEKLEERPEPLEYPQNFPKYRYYGNNIKRMIDVAISWEEGDLKTALTFTIANHMKKCYLNWNKDTVDDKAIFNHLLELSDGKIDLRDSTEDLSSASDLMRGKKKNYRSNTSNKKNYRGGSNNRGKKRY</sequence>
<dbReference type="STRING" id="1038014.SAMN04487910_0265"/>
<feature type="compositionally biased region" description="Polar residues" evidence="1">
    <location>
        <begin position="203"/>
        <end position="218"/>
    </location>
</feature>
<gene>
    <name evidence="2" type="ORF">SAMN04487910_0265</name>
</gene>
<organism evidence="2 3">
    <name type="scientific">Aquimarina amphilecti</name>
    <dbReference type="NCBI Taxonomy" id="1038014"/>
    <lineage>
        <taxon>Bacteria</taxon>
        <taxon>Pseudomonadati</taxon>
        <taxon>Bacteroidota</taxon>
        <taxon>Flavobacteriia</taxon>
        <taxon>Flavobacteriales</taxon>
        <taxon>Flavobacteriaceae</taxon>
        <taxon>Aquimarina</taxon>
    </lineage>
</organism>
<dbReference type="AlphaFoldDB" id="A0A1H7G436"/>